<evidence type="ECO:0000313" key="1">
    <source>
        <dbReference type="EMBL" id="SFB44656.1"/>
    </source>
</evidence>
<protein>
    <submittedName>
        <fullName evidence="1">Uncharacterized protein</fullName>
    </submittedName>
</protein>
<gene>
    <name evidence="1" type="ORF">SAMN05192575_11323</name>
</gene>
<evidence type="ECO:0000313" key="2">
    <source>
        <dbReference type="Proteomes" id="UP000199113"/>
    </source>
</evidence>
<reference evidence="1" key="1">
    <citation type="submission" date="2016-10" db="EMBL/GenBank/DDBJ databases">
        <authorList>
            <person name="de Groot N.N."/>
        </authorList>
    </citation>
    <scope>NUCLEOTIDE SEQUENCE [LARGE SCALE GENOMIC DNA]</scope>
    <source>
        <strain evidence="1">CGMCC 1.10697</strain>
    </source>
</reference>
<dbReference type="EMBL" id="FOKC01000013">
    <property type="protein sequence ID" value="SFB44656.1"/>
    <property type="molecule type" value="Genomic_DNA"/>
</dbReference>
<organism evidence="1 2">
    <name type="scientific">Nocardioides alpinus</name>
    <dbReference type="NCBI Taxonomy" id="748909"/>
    <lineage>
        <taxon>Bacteria</taxon>
        <taxon>Bacillati</taxon>
        <taxon>Actinomycetota</taxon>
        <taxon>Actinomycetes</taxon>
        <taxon>Propionibacteriales</taxon>
        <taxon>Nocardioidaceae</taxon>
        <taxon>Nocardioides</taxon>
    </lineage>
</organism>
<proteinExistence type="predicted"/>
<accession>A0A1I1B4T8</accession>
<name>A0A1I1B4T8_9ACTN</name>
<dbReference type="AlphaFoldDB" id="A0A1I1B4T8"/>
<sequence>MVPRLTGIPTVSAEPSAVLCPFRQRRIRLPFVRVQSNESTRTLSPPELD</sequence>
<dbReference type="Proteomes" id="UP000199113">
    <property type="component" value="Unassembled WGS sequence"/>
</dbReference>